<dbReference type="Proteomes" id="UP000218899">
    <property type="component" value="Chromosome"/>
</dbReference>
<keyword evidence="2" id="KW-0378">Hydrolase</keyword>
<dbReference type="GO" id="GO:0005829">
    <property type="term" value="C:cytosol"/>
    <property type="evidence" value="ECO:0007669"/>
    <property type="project" value="TreeGrafter"/>
</dbReference>
<dbReference type="Gene3D" id="1.10.30.50">
    <property type="match status" value="1"/>
</dbReference>
<dbReference type="PANTHER" id="PTHR41286:SF1">
    <property type="entry name" value="HNH NUCLEASE YAJD-RELATED"/>
    <property type="match status" value="1"/>
</dbReference>
<evidence type="ECO:0000313" key="7">
    <source>
        <dbReference type="EMBL" id="BAU46872.1"/>
    </source>
</evidence>
<feature type="region of interest" description="Disordered" evidence="5">
    <location>
        <begin position="1"/>
        <end position="20"/>
    </location>
</feature>
<reference evidence="7 8" key="1">
    <citation type="submission" date="2015-08" db="EMBL/GenBank/DDBJ databases">
        <title>Complete genome sequence of Sulfurifustis variabilis.</title>
        <authorList>
            <person name="Miura A."/>
            <person name="Kojima H."/>
            <person name="Fukui M."/>
        </authorList>
    </citation>
    <scope>NUCLEOTIDE SEQUENCE [LARGE SCALE GENOMIC DNA]</scope>
    <source>
        <strain evidence="8">skN76</strain>
    </source>
</reference>
<name>A0A1B4V325_9GAMM</name>
<keyword evidence="8" id="KW-1185">Reference proteome</keyword>
<dbReference type="AlphaFoldDB" id="A0A1B4V325"/>
<evidence type="ECO:0000259" key="6">
    <source>
        <dbReference type="Pfam" id="PF01844"/>
    </source>
</evidence>
<dbReference type="GO" id="GO:0004519">
    <property type="term" value="F:endonuclease activity"/>
    <property type="evidence" value="ECO:0007669"/>
    <property type="project" value="UniProtKB-KW"/>
</dbReference>
<dbReference type="EMBL" id="AP014936">
    <property type="protein sequence ID" value="BAU46872.1"/>
    <property type="molecule type" value="Genomic_DNA"/>
</dbReference>
<evidence type="ECO:0000256" key="2">
    <source>
        <dbReference type="ARBA" id="ARBA00022801"/>
    </source>
</evidence>
<proteinExistence type="inferred from homology"/>
<dbReference type="InterPro" id="IPR002711">
    <property type="entry name" value="HNH"/>
</dbReference>
<evidence type="ECO:0000256" key="1">
    <source>
        <dbReference type="ARBA" id="ARBA00022722"/>
    </source>
</evidence>
<evidence type="ECO:0000256" key="5">
    <source>
        <dbReference type="SAM" id="MobiDB-lite"/>
    </source>
</evidence>
<dbReference type="GO" id="GO:0003676">
    <property type="term" value="F:nucleic acid binding"/>
    <property type="evidence" value="ECO:0007669"/>
    <property type="project" value="InterPro"/>
</dbReference>
<dbReference type="KEGG" id="sva:SVA_0290"/>
<comment type="similarity">
    <text evidence="3">Belongs to the HNH nuclease family.</text>
</comment>
<dbReference type="GO" id="GO:0016787">
    <property type="term" value="F:hydrolase activity"/>
    <property type="evidence" value="ECO:0007669"/>
    <property type="project" value="UniProtKB-KW"/>
</dbReference>
<evidence type="ECO:0000313" key="8">
    <source>
        <dbReference type="Proteomes" id="UP000218899"/>
    </source>
</evidence>
<organism evidence="7 8">
    <name type="scientific">Sulfurifustis variabilis</name>
    <dbReference type="NCBI Taxonomy" id="1675686"/>
    <lineage>
        <taxon>Bacteria</taxon>
        <taxon>Pseudomonadati</taxon>
        <taxon>Pseudomonadota</taxon>
        <taxon>Gammaproteobacteria</taxon>
        <taxon>Acidiferrobacterales</taxon>
        <taxon>Acidiferrobacteraceae</taxon>
        <taxon>Sulfurifustis</taxon>
    </lineage>
</organism>
<feature type="domain" description="HNH" evidence="6">
    <location>
        <begin position="50"/>
        <end position="97"/>
    </location>
</feature>
<evidence type="ECO:0000256" key="3">
    <source>
        <dbReference type="ARBA" id="ARBA00038412"/>
    </source>
</evidence>
<sequence>MATRQGPRKPPGGSINSEKLDRIVARARKEADARMLGYREQSLRLHPHVCARCGREFTRENLHELTVHHKDHNHDHNPPDGSNWENLCLYCHDWEHQKYSHLVRGAGAAFGLTARAKAKPATHSPFAGLKDLLDKKEES</sequence>
<dbReference type="Pfam" id="PF01844">
    <property type="entry name" value="HNH"/>
    <property type="match status" value="1"/>
</dbReference>
<dbReference type="PANTHER" id="PTHR41286">
    <property type="entry name" value="HNH NUCLEASE YAJD-RELATED"/>
    <property type="match status" value="1"/>
</dbReference>
<dbReference type="RefSeq" id="WP_169923917.1">
    <property type="nucleotide sequence ID" value="NZ_AP014936.1"/>
</dbReference>
<accession>A0A1B4V325</accession>
<keyword evidence="7" id="KW-0255">Endonuclease</keyword>
<dbReference type="GO" id="GO:0008270">
    <property type="term" value="F:zinc ion binding"/>
    <property type="evidence" value="ECO:0007669"/>
    <property type="project" value="InterPro"/>
</dbReference>
<evidence type="ECO:0000256" key="4">
    <source>
        <dbReference type="ARBA" id="ARBA00040194"/>
    </source>
</evidence>
<dbReference type="NCBIfam" id="NF008448">
    <property type="entry name" value="PRK11295.1"/>
    <property type="match status" value="1"/>
</dbReference>
<keyword evidence="1" id="KW-0540">Nuclease</keyword>
<protein>
    <recommendedName>
        <fullName evidence="4">Putative HNH nuclease YajD</fullName>
    </recommendedName>
</protein>
<gene>
    <name evidence="7" type="ORF">SVA_0290</name>
</gene>